<reference evidence="1 2" key="1">
    <citation type="submission" date="2020-08" db="EMBL/GenBank/DDBJ databases">
        <title>Functional genomics of gut bacteria from endangered species of beetles.</title>
        <authorList>
            <person name="Carlos-Shanley C."/>
        </authorList>
    </citation>
    <scope>NUCLEOTIDE SEQUENCE [LARGE SCALE GENOMIC DNA]</scope>
    <source>
        <strain evidence="1 2">S00245</strain>
    </source>
</reference>
<evidence type="ECO:0000313" key="2">
    <source>
        <dbReference type="Proteomes" id="UP000555448"/>
    </source>
</evidence>
<dbReference type="EMBL" id="JACHLR010000002">
    <property type="protein sequence ID" value="MBB4857322.1"/>
    <property type="molecule type" value="Genomic_DNA"/>
</dbReference>
<dbReference type="AlphaFoldDB" id="A0A7W7K6X2"/>
<protein>
    <submittedName>
        <fullName evidence="1">Uncharacterized protein</fullName>
    </submittedName>
</protein>
<organism evidence="1 2">
    <name type="scientific">Novosphingobium chloroacetimidivorans</name>
    <dbReference type="NCBI Taxonomy" id="1428314"/>
    <lineage>
        <taxon>Bacteria</taxon>
        <taxon>Pseudomonadati</taxon>
        <taxon>Pseudomonadota</taxon>
        <taxon>Alphaproteobacteria</taxon>
        <taxon>Sphingomonadales</taxon>
        <taxon>Sphingomonadaceae</taxon>
        <taxon>Novosphingobium</taxon>
    </lineage>
</organism>
<name>A0A7W7K6X2_9SPHN</name>
<proteinExistence type="predicted"/>
<comment type="caution">
    <text evidence="1">The sequence shown here is derived from an EMBL/GenBank/DDBJ whole genome shotgun (WGS) entry which is preliminary data.</text>
</comment>
<gene>
    <name evidence="1" type="ORF">HNO88_000629</name>
</gene>
<keyword evidence="2" id="KW-1185">Reference proteome</keyword>
<dbReference type="Proteomes" id="UP000555448">
    <property type="component" value="Unassembled WGS sequence"/>
</dbReference>
<sequence length="37" mass="4050">MQVAHVTFGTTDLANSWRCECDPDDDTLNTFCMPAGS</sequence>
<accession>A0A7W7K6X2</accession>
<evidence type="ECO:0000313" key="1">
    <source>
        <dbReference type="EMBL" id="MBB4857322.1"/>
    </source>
</evidence>